<dbReference type="Pfam" id="PF13542">
    <property type="entry name" value="HTH_Tnp_ISL3"/>
    <property type="match status" value="1"/>
</dbReference>
<dbReference type="Pfam" id="PF01610">
    <property type="entry name" value="DDE_Tnp_ISL3"/>
    <property type="match status" value="1"/>
</dbReference>
<evidence type="ECO:0000313" key="5">
    <source>
        <dbReference type="Proteomes" id="UP000466445"/>
    </source>
</evidence>
<organism evidence="4 5">
    <name type="scientific">Mycolicibacterium sarraceniae</name>
    <dbReference type="NCBI Taxonomy" id="1534348"/>
    <lineage>
        <taxon>Bacteria</taxon>
        <taxon>Bacillati</taxon>
        <taxon>Actinomycetota</taxon>
        <taxon>Actinomycetes</taxon>
        <taxon>Mycobacteriales</taxon>
        <taxon>Mycobacteriaceae</taxon>
        <taxon>Mycolicibacterium</taxon>
    </lineage>
</organism>
<proteinExistence type="predicted"/>
<dbReference type="InterPro" id="IPR029261">
    <property type="entry name" value="Transposase_Znf"/>
</dbReference>
<evidence type="ECO:0000313" key="4">
    <source>
        <dbReference type="EMBL" id="BBY59343.1"/>
    </source>
</evidence>
<evidence type="ECO:0008006" key="6">
    <source>
        <dbReference type="Google" id="ProtNLM"/>
    </source>
</evidence>
<dbReference type="Pfam" id="PF14690">
    <property type="entry name" value="Zn_ribbon_ISL3"/>
    <property type="match status" value="1"/>
</dbReference>
<keyword evidence="5" id="KW-1185">Reference proteome</keyword>
<dbReference type="NCBIfam" id="NF033550">
    <property type="entry name" value="transpos_ISL3"/>
    <property type="match status" value="1"/>
</dbReference>
<dbReference type="KEGG" id="msar:MSAR_24790"/>
<feature type="domain" description="Transposase IS204/IS1001/IS1096/IS1165 zinc-finger" evidence="3">
    <location>
        <begin position="63"/>
        <end position="102"/>
    </location>
</feature>
<evidence type="ECO:0000259" key="3">
    <source>
        <dbReference type="Pfam" id="PF14690"/>
    </source>
</evidence>
<reference evidence="4 5" key="1">
    <citation type="journal article" date="2019" name="Emerg. Microbes Infect.">
        <title>Comprehensive subspecies identification of 175 nontuberculous mycobacteria species based on 7547 genomic profiles.</title>
        <authorList>
            <person name="Matsumoto Y."/>
            <person name="Kinjo T."/>
            <person name="Motooka D."/>
            <person name="Nabeya D."/>
            <person name="Jung N."/>
            <person name="Uechi K."/>
            <person name="Horii T."/>
            <person name="Iida T."/>
            <person name="Fujita J."/>
            <person name="Nakamura S."/>
        </authorList>
    </citation>
    <scope>NUCLEOTIDE SEQUENCE [LARGE SCALE GENOMIC DNA]</scope>
    <source>
        <strain evidence="4 5">JCM 30395</strain>
    </source>
</reference>
<dbReference type="PANTHER" id="PTHR33498">
    <property type="entry name" value="TRANSPOSASE FOR INSERTION SEQUENCE ELEMENT IS1557"/>
    <property type="match status" value="1"/>
</dbReference>
<feature type="domain" description="Transposase IS204/IS1001/IS1096/IS1165 DDE" evidence="1">
    <location>
        <begin position="184"/>
        <end position="320"/>
    </location>
</feature>
<dbReference type="InterPro" id="IPR047951">
    <property type="entry name" value="Transpos_ISL3"/>
</dbReference>
<protein>
    <recommendedName>
        <fullName evidence="6">ISL3 family transposase</fullName>
    </recommendedName>
</protein>
<accession>A0A7I7SRJ0</accession>
<dbReference type="Proteomes" id="UP000466445">
    <property type="component" value="Chromosome"/>
</dbReference>
<evidence type="ECO:0000259" key="2">
    <source>
        <dbReference type="Pfam" id="PF13542"/>
    </source>
</evidence>
<evidence type="ECO:0000259" key="1">
    <source>
        <dbReference type="Pfam" id="PF01610"/>
    </source>
</evidence>
<dbReference type="AlphaFoldDB" id="A0A7I7SRJ0"/>
<dbReference type="InterPro" id="IPR032877">
    <property type="entry name" value="Transposase_HTH"/>
</dbReference>
<gene>
    <name evidence="4" type="ORF">MSAR_24790</name>
</gene>
<dbReference type="InterPro" id="IPR002560">
    <property type="entry name" value="Transposase_DDE"/>
</dbReference>
<sequence>MQVPTPCVYLPGSPVSEITSSSAAVVADTIVRTVELGVTITDAALDGEAMVVFCNLLDDGQRGCPDCGADTRYRDTVIRRVTDVPVVGHPLRLHVRVPRYRCVNTSCDREVFAHNTDRLARRGAPTTRRCARYICRRLMIDRATVAAVARELGLSWDTVNSIAMDATAMIVATDTTGLDGVRVLGVDEHRWSHTRRRGEDGYVTVIIDLTPVLDGTGRARLLDLVLGHSAAALKTWLAEQSSAFRDQVEIVAMDGFSGYKNAATDQLPEATPVMDPFHVVALAGDKLDLCRQRIQQQTWGHRGRTGDPLYGVRRILRTRLPLLSAPEFGHLA</sequence>
<dbReference type="EMBL" id="AP022595">
    <property type="protein sequence ID" value="BBY59343.1"/>
    <property type="molecule type" value="Genomic_DNA"/>
</dbReference>
<name>A0A7I7SRJ0_9MYCO</name>
<dbReference type="PANTHER" id="PTHR33498:SF1">
    <property type="entry name" value="TRANSPOSASE FOR INSERTION SEQUENCE ELEMENT IS1557"/>
    <property type="match status" value="1"/>
</dbReference>
<feature type="domain" description="Transposase IS204/IS1001/IS1096/IS1165 helix-turn-helix" evidence="2">
    <location>
        <begin position="120"/>
        <end position="164"/>
    </location>
</feature>